<proteinExistence type="predicted"/>
<dbReference type="Proteomes" id="UP000663860">
    <property type="component" value="Unassembled WGS sequence"/>
</dbReference>
<evidence type="ECO:0000313" key="3">
    <source>
        <dbReference type="EMBL" id="CAF1521087.1"/>
    </source>
</evidence>
<evidence type="ECO:0000313" key="6">
    <source>
        <dbReference type="EMBL" id="CAF4236618.1"/>
    </source>
</evidence>
<dbReference type="Pfam" id="PF00583">
    <property type="entry name" value="Acetyltransf_1"/>
    <property type="match status" value="1"/>
</dbReference>
<comment type="caution">
    <text evidence="5">The sequence shown here is derived from an EMBL/GenBank/DDBJ whole genome shotgun (WGS) entry which is preliminary data.</text>
</comment>
<evidence type="ECO:0000259" key="1">
    <source>
        <dbReference type="Pfam" id="PF00583"/>
    </source>
</evidence>
<sequence>MSEIIDEDENYIYEILQEKDCIECATFLAHTFTKDNPYELFMKTTYEQFYSDALSLCKSILNTNLSVIARHKQTNEIHGIVQCVDAKTFNPEEHATSDSDGAEQRIDPIMDLMHQSEQSYMKEYEKMYGELKENSVAHILMVGVRSDCHGRGLGTKLNQVFLDHVRRRGFKHVIVDTSSTAIHRIYVTKLKGKVFTSVYGPTYTAKNTNGDDHRPFEHFDNYISFVVIDL</sequence>
<feature type="domain" description="N-acetyltransferase" evidence="1">
    <location>
        <begin position="133"/>
        <end position="179"/>
    </location>
</feature>
<evidence type="ECO:0000313" key="4">
    <source>
        <dbReference type="EMBL" id="CAF1533309.1"/>
    </source>
</evidence>
<dbReference type="EMBL" id="CAJNOE010000313">
    <property type="protein sequence ID" value="CAF1141247.1"/>
    <property type="molecule type" value="Genomic_DNA"/>
</dbReference>
<protein>
    <recommendedName>
        <fullName evidence="1">N-acetyltransferase domain-containing protein</fullName>
    </recommendedName>
</protein>
<dbReference type="SUPFAM" id="SSF55729">
    <property type="entry name" value="Acyl-CoA N-acyltransferases (Nat)"/>
    <property type="match status" value="1"/>
</dbReference>
<dbReference type="Proteomes" id="UP000663868">
    <property type="component" value="Unassembled WGS sequence"/>
</dbReference>
<dbReference type="EMBL" id="CAJOAZ010011414">
    <property type="protein sequence ID" value="CAF4236750.1"/>
    <property type="molecule type" value="Genomic_DNA"/>
</dbReference>
<dbReference type="GO" id="GO:0008080">
    <property type="term" value="F:N-acetyltransferase activity"/>
    <property type="evidence" value="ECO:0007669"/>
    <property type="project" value="TreeGrafter"/>
</dbReference>
<dbReference type="EMBL" id="CAJNON010003114">
    <property type="protein sequence ID" value="CAF1521087.1"/>
    <property type="molecule type" value="Genomic_DNA"/>
</dbReference>
<dbReference type="Gene3D" id="3.40.630.30">
    <property type="match status" value="1"/>
</dbReference>
<evidence type="ECO:0000313" key="7">
    <source>
        <dbReference type="EMBL" id="CAF4236750.1"/>
    </source>
</evidence>
<dbReference type="PANTHER" id="PTHR20905:SF1">
    <property type="entry name" value="AT07410P-RELATED"/>
    <property type="match status" value="1"/>
</dbReference>
<dbReference type="InterPro" id="IPR000182">
    <property type="entry name" value="GNAT_dom"/>
</dbReference>
<dbReference type="PANTHER" id="PTHR20905">
    <property type="entry name" value="N-ACETYLTRANSFERASE-RELATED"/>
    <property type="match status" value="1"/>
</dbReference>
<dbReference type="Proteomes" id="UP000663891">
    <property type="component" value="Unassembled WGS sequence"/>
</dbReference>
<reference evidence="5" key="1">
    <citation type="submission" date="2021-02" db="EMBL/GenBank/DDBJ databases">
        <authorList>
            <person name="Nowell W R."/>
        </authorList>
    </citation>
    <scope>NUCLEOTIDE SEQUENCE</scope>
</reference>
<gene>
    <name evidence="2" type="ORF">IZO911_LOCUS25238</name>
    <name evidence="4" type="ORF">JYZ213_LOCUS45270</name>
    <name evidence="5" type="ORF">KXQ929_LOCUS31503</name>
    <name evidence="6" type="ORF">OKA104_LOCUS42856</name>
    <name evidence="7" type="ORF">OXD698_LOCUS42700</name>
    <name evidence="3" type="ORF">VCS650_LOCUS43279</name>
</gene>
<dbReference type="OrthoDB" id="10030020at2759"/>
<name>A0A819S3H2_9BILA</name>
<dbReference type="AlphaFoldDB" id="A0A819S3H2"/>
<dbReference type="EMBL" id="CAJOBB010003625">
    <property type="protein sequence ID" value="CAF4050537.1"/>
    <property type="molecule type" value="Genomic_DNA"/>
</dbReference>
<dbReference type="CDD" id="cd04301">
    <property type="entry name" value="NAT_SF"/>
    <property type="match status" value="1"/>
</dbReference>
<evidence type="ECO:0000313" key="2">
    <source>
        <dbReference type="EMBL" id="CAF1141247.1"/>
    </source>
</evidence>
<dbReference type="EMBL" id="CAJNOG010003593">
    <property type="protein sequence ID" value="CAF1533309.1"/>
    <property type="molecule type" value="Genomic_DNA"/>
</dbReference>
<dbReference type="InterPro" id="IPR016181">
    <property type="entry name" value="Acyl_CoA_acyltransferase"/>
</dbReference>
<dbReference type="Proteomes" id="UP000663844">
    <property type="component" value="Unassembled WGS sequence"/>
</dbReference>
<evidence type="ECO:0000313" key="8">
    <source>
        <dbReference type="Proteomes" id="UP000663868"/>
    </source>
</evidence>
<accession>A0A819S3H2</accession>
<organism evidence="5 8">
    <name type="scientific">Adineta steineri</name>
    <dbReference type="NCBI Taxonomy" id="433720"/>
    <lineage>
        <taxon>Eukaryota</taxon>
        <taxon>Metazoa</taxon>
        <taxon>Spiralia</taxon>
        <taxon>Gnathifera</taxon>
        <taxon>Rotifera</taxon>
        <taxon>Eurotatoria</taxon>
        <taxon>Bdelloidea</taxon>
        <taxon>Adinetida</taxon>
        <taxon>Adinetidae</taxon>
        <taxon>Adineta</taxon>
    </lineage>
</organism>
<dbReference type="Proteomes" id="UP000663845">
    <property type="component" value="Unassembled WGS sequence"/>
</dbReference>
<dbReference type="Proteomes" id="UP000663881">
    <property type="component" value="Unassembled WGS sequence"/>
</dbReference>
<evidence type="ECO:0000313" key="5">
    <source>
        <dbReference type="EMBL" id="CAF4050537.1"/>
    </source>
</evidence>
<dbReference type="EMBL" id="CAJOAY010011393">
    <property type="protein sequence ID" value="CAF4236618.1"/>
    <property type="molecule type" value="Genomic_DNA"/>
</dbReference>